<dbReference type="RefSeq" id="WP_049924886.1">
    <property type="nucleotide sequence ID" value="NZ_HG322951.1"/>
</dbReference>
<evidence type="ECO:0000313" key="1">
    <source>
        <dbReference type="EMBL" id="NKZ13402.1"/>
    </source>
</evidence>
<dbReference type="EMBL" id="JAAXPJ010000008">
    <property type="protein sequence ID" value="NKZ13402.1"/>
    <property type="molecule type" value="Genomic_DNA"/>
</dbReference>
<dbReference type="PANTHER" id="PTHR42194:SF1">
    <property type="entry name" value="UPF0276 PROTEIN HI_1600"/>
    <property type="match status" value="1"/>
</dbReference>
<sequence>MSRLDLGVGVIATTGLDLVWSEVADLIDVVEIEPQTMWTPRQTGWDINEPAFDWVESRDRPTLVHGVGFPVGGCTAPDPAGVTLAARCADRLGATHWSEHLSFNQVRHAGQDLDAGFLLPPAQTSTGVDAAVEHIASYQTCSERPFLIETGVNYLRPRPGELADGTFIAEIAQRADCGILLDLHNLLANERNGRQPVEDVLDTLPLDQVLEIHVAGGFELEGYYLDAHIGGPDLELLSLLASTVPRLPQLRAVVFEAVPTSMVSLGAAGLRAILQALHRICDGTPVEQPFRPAASVPRAPVGPRADHDLTGTREWERQLAAYTARASAEPPTDDPAMQLLRGLADRARLGQLTLARPDLLRSLIETRGPDQTERILESYLDASPPSRWAADEGRQFTEWLAQPGMSIR</sequence>
<dbReference type="Proteomes" id="UP000518188">
    <property type="component" value="Unassembled WGS sequence"/>
</dbReference>
<dbReference type="Pfam" id="PF05114">
    <property type="entry name" value="MbnB_TglH_ChrH"/>
    <property type="match status" value="1"/>
</dbReference>
<proteinExistence type="predicted"/>
<dbReference type="AlphaFoldDB" id="A0A7X6RXQ0"/>
<accession>A0A7X6RXQ0</accession>
<name>A0A7X6RXQ0_9MYCO</name>
<dbReference type="Gene3D" id="3.20.20.150">
    <property type="entry name" value="Divalent-metal-dependent TIM barrel enzymes"/>
    <property type="match status" value="1"/>
</dbReference>
<organism evidence="1 2">
    <name type="scientific">Mycolicibacterium septicum DSM 44393</name>
    <dbReference type="NCBI Taxonomy" id="1341646"/>
    <lineage>
        <taxon>Bacteria</taxon>
        <taxon>Bacillati</taxon>
        <taxon>Actinomycetota</taxon>
        <taxon>Actinomycetes</taxon>
        <taxon>Mycobacteriales</taxon>
        <taxon>Mycobacteriaceae</taxon>
        <taxon>Mycolicibacterium</taxon>
    </lineage>
</organism>
<comment type="caution">
    <text evidence="1">The sequence shown here is derived from an EMBL/GenBank/DDBJ whole genome shotgun (WGS) entry which is preliminary data.</text>
</comment>
<dbReference type="PANTHER" id="PTHR42194">
    <property type="entry name" value="UPF0276 PROTEIN HI_1600"/>
    <property type="match status" value="1"/>
</dbReference>
<gene>
    <name evidence="1" type="ORF">HGA11_20720</name>
</gene>
<evidence type="ECO:0000313" key="2">
    <source>
        <dbReference type="Proteomes" id="UP000518188"/>
    </source>
</evidence>
<dbReference type="InterPro" id="IPR007801">
    <property type="entry name" value="MbnB/TglH/ChrH"/>
</dbReference>
<protein>
    <submittedName>
        <fullName evidence="1">DUF692 domain-containing protein</fullName>
    </submittedName>
</protein>
<reference evidence="1 2" key="1">
    <citation type="submission" date="2020-04" db="EMBL/GenBank/DDBJ databases">
        <title>MicrobeNet Type strains.</title>
        <authorList>
            <person name="Nicholson A.C."/>
        </authorList>
    </citation>
    <scope>NUCLEOTIDE SEQUENCE [LARGE SCALE GENOMIC DNA]</scope>
    <source>
        <strain evidence="1 2">ATCC 700731</strain>
    </source>
</reference>